<feature type="signal peptide" evidence="2">
    <location>
        <begin position="1"/>
        <end position="23"/>
    </location>
</feature>
<keyword evidence="1" id="KW-0472">Membrane</keyword>
<gene>
    <name evidence="3" type="ORF">Nepgr_020241</name>
</gene>
<feature type="chain" id="PRO_5042180270" evidence="2">
    <location>
        <begin position="24"/>
        <end position="154"/>
    </location>
</feature>
<evidence type="ECO:0000313" key="4">
    <source>
        <dbReference type="Proteomes" id="UP001279734"/>
    </source>
</evidence>
<keyword evidence="1" id="KW-1133">Transmembrane helix</keyword>
<comment type="caution">
    <text evidence="3">The sequence shown here is derived from an EMBL/GenBank/DDBJ whole genome shotgun (WGS) entry which is preliminary data.</text>
</comment>
<keyword evidence="1" id="KW-0812">Transmembrane</keyword>
<proteinExistence type="predicted"/>
<evidence type="ECO:0000256" key="2">
    <source>
        <dbReference type="SAM" id="SignalP"/>
    </source>
</evidence>
<protein>
    <submittedName>
        <fullName evidence="3">Uncharacterized protein</fullName>
    </submittedName>
</protein>
<keyword evidence="4" id="KW-1185">Reference proteome</keyword>
<dbReference type="AlphaFoldDB" id="A0AAD3SWH1"/>
<dbReference type="EMBL" id="BSYO01000019">
    <property type="protein sequence ID" value="GMH18400.1"/>
    <property type="molecule type" value="Genomic_DNA"/>
</dbReference>
<name>A0AAD3SWH1_NEPGR</name>
<feature type="transmembrane region" description="Helical" evidence="1">
    <location>
        <begin position="77"/>
        <end position="95"/>
    </location>
</feature>
<accession>A0AAD3SWH1</accession>
<organism evidence="3 4">
    <name type="scientific">Nepenthes gracilis</name>
    <name type="common">Slender pitcher plant</name>
    <dbReference type="NCBI Taxonomy" id="150966"/>
    <lineage>
        <taxon>Eukaryota</taxon>
        <taxon>Viridiplantae</taxon>
        <taxon>Streptophyta</taxon>
        <taxon>Embryophyta</taxon>
        <taxon>Tracheophyta</taxon>
        <taxon>Spermatophyta</taxon>
        <taxon>Magnoliopsida</taxon>
        <taxon>eudicotyledons</taxon>
        <taxon>Gunneridae</taxon>
        <taxon>Pentapetalae</taxon>
        <taxon>Caryophyllales</taxon>
        <taxon>Nepenthaceae</taxon>
        <taxon>Nepenthes</taxon>
    </lineage>
</organism>
<evidence type="ECO:0000313" key="3">
    <source>
        <dbReference type="EMBL" id="GMH18400.1"/>
    </source>
</evidence>
<evidence type="ECO:0000256" key="1">
    <source>
        <dbReference type="SAM" id="Phobius"/>
    </source>
</evidence>
<sequence>MARVQIGLILLMLIALSMPFSLAIRKCKEDFGYPTHATGALGPWPDFEPINRVGSELPYNSVSWCAVEPTRMARVQIGLILLMLITLFMPFSLAIRKCQEDSGYPTLPPVPSDHGRIFSPSIELEANYCIIQCELCRSSIELAQGCDTRCLEPL</sequence>
<dbReference type="Proteomes" id="UP001279734">
    <property type="component" value="Unassembled WGS sequence"/>
</dbReference>
<keyword evidence="2" id="KW-0732">Signal</keyword>
<reference evidence="3" key="1">
    <citation type="submission" date="2023-05" db="EMBL/GenBank/DDBJ databases">
        <title>Nepenthes gracilis genome sequencing.</title>
        <authorList>
            <person name="Fukushima K."/>
        </authorList>
    </citation>
    <scope>NUCLEOTIDE SEQUENCE</scope>
    <source>
        <strain evidence="3">SING2019-196</strain>
    </source>
</reference>